<keyword evidence="3" id="KW-1185">Reference proteome</keyword>
<comment type="cofactor">
    <cofactor evidence="1">
        <name>Fe(2+)</name>
        <dbReference type="ChEBI" id="CHEBI:29033"/>
    </cofactor>
</comment>
<dbReference type="GO" id="GO:0016706">
    <property type="term" value="F:2-oxoglutarate-dependent dioxygenase activity"/>
    <property type="evidence" value="ECO:0007669"/>
    <property type="project" value="UniProtKB-ARBA"/>
</dbReference>
<accession>A0A8J6P433</accession>
<dbReference type="InterPro" id="IPR008775">
    <property type="entry name" value="Phytyl_CoA_dOase-like"/>
</dbReference>
<dbReference type="Proteomes" id="UP000652681">
    <property type="component" value="Unassembled WGS sequence"/>
</dbReference>
<dbReference type="SUPFAM" id="SSF51197">
    <property type="entry name" value="Clavaminate synthase-like"/>
    <property type="match status" value="2"/>
</dbReference>
<dbReference type="Pfam" id="PF05721">
    <property type="entry name" value="PhyH"/>
    <property type="match status" value="2"/>
</dbReference>
<name>A0A8J6P433_9FLAO</name>
<proteinExistence type="predicted"/>
<dbReference type="PANTHER" id="PTHR20883">
    <property type="entry name" value="PHYTANOYL-COA DIOXYGENASE DOMAIN CONTAINING 1"/>
    <property type="match status" value="1"/>
</dbReference>
<dbReference type="RefSeq" id="WP_216713300.1">
    <property type="nucleotide sequence ID" value="NZ_JACVEL010000001.1"/>
</dbReference>
<evidence type="ECO:0000313" key="3">
    <source>
        <dbReference type="Proteomes" id="UP000652681"/>
    </source>
</evidence>
<evidence type="ECO:0000313" key="2">
    <source>
        <dbReference type="EMBL" id="MBC9811119.1"/>
    </source>
</evidence>
<dbReference type="EMBL" id="JACVEL010000001">
    <property type="protein sequence ID" value="MBC9811119.1"/>
    <property type="molecule type" value="Genomic_DNA"/>
</dbReference>
<reference evidence="2" key="1">
    <citation type="submission" date="2020-09" db="EMBL/GenBank/DDBJ databases">
        <title>Taishania pollutisoli gen. nov., sp. nov., Isolated from Tetrabromobisphenol A-Contaminated Soil.</title>
        <authorList>
            <person name="Chen Q."/>
        </authorList>
    </citation>
    <scope>NUCLEOTIDE SEQUENCE</scope>
    <source>
        <strain evidence="2">CZZ-1</strain>
    </source>
</reference>
<dbReference type="Gene3D" id="2.60.120.620">
    <property type="entry name" value="q2cbj1_9rhob like domain"/>
    <property type="match status" value="2"/>
</dbReference>
<evidence type="ECO:0000256" key="1">
    <source>
        <dbReference type="ARBA" id="ARBA00001954"/>
    </source>
</evidence>
<comment type="caution">
    <text evidence="2">The sequence shown here is derived from an EMBL/GenBank/DDBJ whole genome shotgun (WGS) entry which is preliminary data.</text>
</comment>
<protein>
    <submittedName>
        <fullName evidence="2">Phytanoyl-CoA dioxygenase family protein</fullName>
    </submittedName>
</protein>
<dbReference type="AlphaFoldDB" id="A0A8J6P433"/>
<dbReference type="GO" id="GO:0005506">
    <property type="term" value="F:iron ion binding"/>
    <property type="evidence" value="ECO:0007669"/>
    <property type="project" value="UniProtKB-ARBA"/>
</dbReference>
<sequence>MKQPVFSDKRNQLFFEQHGYVIVDSPLGNDTIDQIINGYQQLTDNTQTPFESTMDNPNPDYKENVHRLLYPFMNQLCSDYLQEYTPLIGNFVVKYPHDNSAVPPHQDWNMVDEAEYTGVNIWLALDNVTEQNGALYIVAGSHLMSPTLRGSNINSAFNGNLLNDYRTLTPVFLKKGQALIYDLKCIHMSPPNKSSSVRMAAGCACIPVKAQPLHYFQNEQGLTLYNAPTEFYYHFYYGSNKISEQTNVIKVIQMPENNISDDQIHQLIANQNPFMKSIFKDAQHQNKYDVDGFFITDALDKESLSDLLRFFQKETPWFQEGFLSSVYAPIDGYKEKIDLYIESLANKLTKTLFNDYEVVINTFMVKGKGGNSEMYPHQDWTLVDETKYASFNIWIPLVDVDFDNGAIHIMKGGHKLPFTYRGSCIPDALQNHAAFHVGRLTYLPMKAGQALVYDHRCIHASPVNKSKSVRPAIVISVVPKQAEVFHLFYEKDENRLLKYTANKDFYFKHVHNQFNKPTFTLPYDTLENVTEFAIFSESDLQKIWEIQQPLRRNLVHKILSLLKLS</sequence>
<organism evidence="2 3">
    <name type="scientific">Taishania pollutisoli</name>
    <dbReference type="NCBI Taxonomy" id="2766479"/>
    <lineage>
        <taxon>Bacteria</taxon>
        <taxon>Pseudomonadati</taxon>
        <taxon>Bacteroidota</taxon>
        <taxon>Flavobacteriia</taxon>
        <taxon>Flavobacteriales</taxon>
        <taxon>Crocinitomicaceae</taxon>
        <taxon>Taishania</taxon>
    </lineage>
</organism>
<keyword evidence="2" id="KW-0223">Dioxygenase</keyword>
<keyword evidence="2" id="KW-0560">Oxidoreductase</keyword>
<dbReference type="PANTHER" id="PTHR20883:SF48">
    <property type="entry name" value="ECTOINE DIOXYGENASE"/>
    <property type="match status" value="1"/>
</dbReference>
<gene>
    <name evidence="2" type="ORF">H9Y05_01410</name>
</gene>